<sequence length="150" mass="16248">MTDDSDDTDDPLAGVEPGFEYESTREVGEIEPQTVADGVEVAATPEIIGAMEQTVYDGVVPNLPAGHRIVGVRVECDHRAPTPAGEEIRVRIEVEEVDAERGQITSSATVEDEDGVAATGRMRHAVVNREAFAERVRERVDGEFENANAE</sequence>
<evidence type="ECO:0000313" key="4">
    <source>
        <dbReference type="Proteomes" id="UP000830729"/>
    </source>
</evidence>
<evidence type="ECO:0000313" key="3">
    <source>
        <dbReference type="EMBL" id="UPV72891.1"/>
    </source>
</evidence>
<dbReference type="PANTHER" id="PTHR36934:SF1">
    <property type="entry name" value="THIOESTERASE DOMAIN-CONTAINING PROTEIN"/>
    <property type="match status" value="1"/>
</dbReference>
<dbReference type="EMBL" id="CP096659">
    <property type="protein sequence ID" value="UPV72891.1"/>
    <property type="molecule type" value="Genomic_DNA"/>
</dbReference>
<organism evidence="3 4">
    <name type="scientific">Halorussus limi</name>
    <dbReference type="NCBI Taxonomy" id="2938695"/>
    <lineage>
        <taxon>Archaea</taxon>
        <taxon>Methanobacteriati</taxon>
        <taxon>Methanobacteriota</taxon>
        <taxon>Stenosarchaea group</taxon>
        <taxon>Halobacteria</taxon>
        <taxon>Halobacteriales</taxon>
        <taxon>Haladaptataceae</taxon>
        <taxon>Halorussus</taxon>
    </lineage>
</organism>
<dbReference type="GeneID" id="72185544"/>
<dbReference type="KEGG" id="halx:M0R89_10055"/>
<dbReference type="CDD" id="cd03440">
    <property type="entry name" value="hot_dog"/>
    <property type="match status" value="1"/>
</dbReference>
<dbReference type="InterPro" id="IPR029069">
    <property type="entry name" value="HotDog_dom_sf"/>
</dbReference>
<dbReference type="PANTHER" id="PTHR36934">
    <property type="entry name" value="BLR0278 PROTEIN"/>
    <property type="match status" value="1"/>
</dbReference>
<dbReference type="RefSeq" id="WP_248648950.1">
    <property type="nucleotide sequence ID" value="NZ_CP096659.1"/>
</dbReference>
<evidence type="ECO:0000259" key="2">
    <source>
        <dbReference type="Pfam" id="PF22636"/>
    </source>
</evidence>
<proteinExistence type="predicted"/>
<name>A0A8U0HPV4_9EURY</name>
<feature type="domain" description="Fluoroacetyl-CoA-specific thioesterase-like" evidence="2">
    <location>
        <begin position="36"/>
        <end position="130"/>
    </location>
</feature>
<dbReference type="InterPro" id="IPR025540">
    <property type="entry name" value="FlK"/>
</dbReference>
<protein>
    <recommendedName>
        <fullName evidence="2">Fluoroacetyl-CoA-specific thioesterase-like domain-containing protein</fullName>
    </recommendedName>
</protein>
<accession>A0A8U0HPV4</accession>
<feature type="region of interest" description="Disordered" evidence="1">
    <location>
        <begin position="1"/>
        <end position="27"/>
    </location>
</feature>
<evidence type="ECO:0000256" key="1">
    <source>
        <dbReference type="SAM" id="MobiDB-lite"/>
    </source>
</evidence>
<dbReference type="Pfam" id="PF22636">
    <property type="entry name" value="FlK"/>
    <property type="match status" value="1"/>
</dbReference>
<dbReference type="Gene3D" id="3.10.129.10">
    <property type="entry name" value="Hotdog Thioesterase"/>
    <property type="match status" value="1"/>
</dbReference>
<feature type="compositionally biased region" description="Acidic residues" evidence="1">
    <location>
        <begin position="1"/>
        <end position="10"/>
    </location>
</feature>
<dbReference type="Proteomes" id="UP000830729">
    <property type="component" value="Chromosome"/>
</dbReference>
<keyword evidence="4" id="KW-1185">Reference proteome</keyword>
<gene>
    <name evidence="3" type="ORF">M0R89_10055</name>
</gene>
<reference evidence="3 4" key="1">
    <citation type="submission" date="2022-04" db="EMBL/GenBank/DDBJ databases">
        <title>Diverse halophilic archaea isolated from saline environments.</title>
        <authorList>
            <person name="Cui H.-L."/>
        </authorList>
    </citation>
    <scope>NUCLEOTIDE SEQUENCE [LARGE SCALE GENOMIC DNA]</scope>
    <source>
        <strain evidence="3 4">XZYJT49</strain>
    </source>
</reference>
<dbReference type="AlphaFoldDB" id="A0A8U0HPV4"/>
<dbReference type="SUPFAM" id="SSF54637">
    <property type="entry name" value="Thioesterase/thiol ester dehydrase-isomerase"/>
    <property type="match status" value="1"/>
</dbReference>
<dbReference type="InterPro" id="IPR054485">
    <property type="entry name" value="FlK-like_dom"/>
</dbReference>